<dbReference type="InterPro" id="IPR027409">
    <property type="entry name" value="GroEL-like_apical_dom_sf"/>
</dbReference>
<dbReference type="InterPro" id="IPR001844">
    <property type="entry name" value="Cpn60/GroEL"/>
</dbReference>
<dbReference type="PRINTS" id="PR00298">
    <property type="entry name" value="CHAPERONIN60"/>
</dbReference>
<dbReference type="Gene3D" id="3.30.260.10">
    <property type="entry name" value="TCP-1-like chaperonin intermediate domain"/>
    <property type="match status" value="1"/>
</dbReference>
<feature type="binding site" evidence="6">
    <location>
        <begin position="29"/>
        <end position="32"/>
    </location>
    <ligand>
        <name>ATP</name>
        <dbReference type="ChEBI" id="CHEBI:30616"/>
    </ligand>
</feature>
<keyword evidence="4 6" id="KW-0143">Chaperone</keyword>
<keyword evidence="5 6" id="KW-0413">Isomerase</keyword>
<dbReference type="Gene3D" id="3.50.7.10">
    <property type="entry name" value="GroEL"/>
    <property type="match status" value="1"/>
</dbReference>
<evidence type="ECO:0000256" key="1">
    <source>
        <dbReference type="ARBA" id="ARBA00006607"/>
    </source>
</evidence>
<evidence type="ECO:0000256" key="5">
    <source>
        <dbReference type="ARBA" id="ARBA00023235"/>
    </source>
</evidence>
<name>A0ABY7RSH4_9DEIN</name>
<dbReference type="NCBIfam" id="TIGR02348">
    <property type="entry name" value="GroEL"/>
    <property type="match status" value="1"/>
</dbReference>
<dbReference type="PANTHER" id="PTHR45633">
    <property type="entry name" value="60 KDA HEAT SHOCK PROTEIN, MITOCHONDRIAL"/>
    <property type="match status" value="1"/>
</dbReference>
<dbReference type="SUPFAM" id="SSF54849">
    <property type="entry name" value="GroEL-intermediate domain like"/>
    <property type="match status" value="1"/>
</dbReference>
<feature type="binding site" evidence="6">
    <location>
        <begin position="480"/>
        <end position="482"/>
    </location>
    <ligand>
        <name>ATP</name>
        <dbReference type="ChEBI" id="CHEBI:30616"/>
    </ligand>
</feature>
<dbReference type="InterPro" id="IPR018370">
    <property type="entry name" value="Chaperonin_Cpn60_CS"/>
</dbReference>
<feature type="binding site" evidence="6">
    <location>
        <position position="50"/>
    </location>
    <ligand>
        <name>ATP</name>
        <dbReference type="ChEBI" id="CHEBI:30616"/>
    </ligand>
</feature>
<evidence type="ECO:0000256" key="6">
    <source>
        <dbReference type="HAMAP-Rule" id="MF_00600"/>
    </source>
</evidence>
<evidence type="ECO:0000256" key="7">
    <source>
        <dbReference type="RuleBase" id="RU000418"/>
    </source>
</evidence>
<dbReference type="SUPFAM" id="SSF52029">
    <property type="entry name" value="GroEL apical domain-like"/>
    <property type="match status" value="1"/>
</dbReference>
<dbReference type="Pfam" id="PF00118">
    <property type="entry name" value="Cpn60_TCP1"/>
    <property type="match status" value="1"/>
</dbReference>
<proteinExistence type="inferred from homology"/>
<dbReference type="HAMAP" id="MF_00600">
    <property type="entry name" value="CH60"/>
    <property type="match status" value="1"/>
</dbReference>
<comment type="function">
    <text evidence="6 8">Together with its co-chaperonin GroES, plays an essential role in assisting protein folding. The GroEL-GroES system forms a nano-cage that allows encapsulation of the non-native substrate proteins and provides a physical environment optimized to promote and accelerate protein folding.</text>
</comment>
<dbReference type="InterPro" id="IPR027413">
    <property type="entry name" value="GROEL-like_equatorial_sf"/>
</dbReference>
<feature type="binding site" evidence="6">
    <location>
        <position position="413"/>
    </location>
    <ligand>
        <name>ATP</name>
        <dbReference type="ChEBI" id="CHEBI:30616"/>
    </ligand>
</feature>
<evidence type="ECO:0000256" key="4">
    <source>
        <dbReference type="ARBA" id="ARBA00023186"/>
    </source>
</evidence>
<evidence type="ECO:0000256" key="9">
    <source>
        <dbReference type="SAM" id="MobiDB-lite"/>
    </source>
</evidence>
<dbReference type="NCBIfam" id="NF000592">
    <property type="entry name" value="PRK00013.1"/>
    <property type="match status" value="1"/>
</dbReference>
<evidence type="ECO:0000256" key="8">
    <source>
        <dbReference type="RuleBase" id="RU000419"/>
    </source>
</evidence>
<keyword evidence="6" id="KW-0963">Cytoplasm</keyword>
<dbReference type="CDD" id="cd03344">
    <property type="entry name" value="GroEL"/>
    <property type="match status" value="1"/>
</dbReference>
<dbReference type="InterPro" id="IPR002423">
    <property type="entry name" value="Cpn60/GroEL/TCP-1"/>
</dbReference>
<dbReference type="NCBIfam" id="NF009488">
    <property type="entry name" value="PRK12850.1"/>
    <property type="match status" value="1"/>
</dbReference>
<comment type="subunit">
    <text evidence="6 8">Forms a cylinder of 14 subunits composed of two heptameric rings stacked back-to-back. Interacts with the co-chaperonin GroES.</text>
</comment>
<reference evidence="10 11" key="1">
    <citation type="submission" date="2019-12" db="EMBL/GenBank/DDBJ databases">
        <authorList>
            <person name="An T."/>
        </authorList>
    </citation>
    <scope>NUCLEOTIDE SEQUENCE [LARGE SCALE GENOMIC DNA]</scope>
    <source>
        <strain evidence="10 11">JCM 19900</strain>
    </source>
</reference>
<feature type="binding site" evidence="6">
    <location>
        <begin position="86"/>
        <end position="90"/>
    </location>
    <ligand>
        <name>ATP</name>
        <dbReference type="ChEBI" id="CHEBI:30616"/>
    </ligand>
</feature>
<dbReference type="Proteomes" id="UP001317488">
    <property type="component" value="Chromosome"/>
</dbReference>
<feature type="binding site" evidence="6">
    <location>
        <position position="496"/>
    </location>
    <ligand>
        <name>ATP</name>
        <dbReference type="ChEBI" id="CHEBI:30616"/>
    </ligand>
</feature>
<evidence type="ECO:0000256" key="3">
    <source>
        <dbReference type="ARBA" id="ARBA00022840"/>
    </source>
</evidence>
<dbReference type="RefSeq" id="WP_028493581.1">
    <property type="nucleotide sequence ID" value="NZ_CP046617.1"/>
</dbReference>
<gene>
    <name evidence="6 10" type="primary">groL</name>
    <name evidence="6" type="synonym">groEL</name>
    <name evidence="10" type="ORF">GO600_11525</name>
</gene>
<keyword evidence="3 6" id="KW-0067">ATP-binding</keyword>
<evidence type="ECO:0000313" key="10">
    <source>
        <dbReference type="EMBL" id="WCM40642.1"/>
    </source>
</evidence>
<dbReference type="EMBL" id="CP046617">
    <property type="protein sequence ID" value="WCM40642.1"/>
    <property type="molecule type" value="Genomic_DNA"/>
</dbReference>
<accession>A0ABY7RSH4</accession>
<keyword evidence="2 6" id="KW-0547">Nucleotide-binding</keyword>
<comment type="subcellular location">
    <subcellularLocation>
        <location evidence="6">Cytoplasm</location>
    </subcellularLocation>
</comment>
<comment type="similarity">
    <text evidence="1 6 7">Belongs to the chaperonin (HSP60) family.</text>
</comment>
<evidence type="ECO:0000256" key="2">
    <source>
        <dbReference type="ARBA" id="ARBA00022741"/>
    </source>
</evidence>
<sequence>MAKILVFDEAARRALERGVNAVADAVKVTLGPRGRNVVLEKKFGSPTITKDGVTVAKEIELENHLENIGAQLLKEVASKTNDVAGDGTTTATVLAQAIVREGLKNVAAGANPLALKRGIEKAVEAAVEKIRSLAIPVEDRKAIEEVATISANDPDVGKLIADAMEKVGKEGIITVEESKSLETELKFVEGYQFDKGYISPYFITNPDAMEAVLEDAFILIVEKKVSNVRELLPILEQVAQTGKPLLLIAEDVEGEALATLVVNKLRGTLNVAAVKAPGFGDRRKEMLKDIAAVTGGTVISEELGFKLENATLSMLGRAERVRITKDETTIVGGKGKKEDIEARINGIKKELETTDSEYAKEKLQERLAKLAGGVAVIRVGAATETELKEKKHRFEDALNATRAAVEEGIVPGGGVALLRAISAVDELLKKLDGDEATGAKIVRRALEEPARQIAENAGYEGSVVVQKILSETKNLRLGFNAATGEYVDMVEAGIVDPAKVTRSALQNAASIGSLILTTEAVVAEKPEKKESTPATTGGGDMDF</sequence>
<protein>
    <recommendedName>
        <fullName evidence="6">Chaperonin GroEL</fullName>
        <ecNumber evidence="6">5.6.1.7</ecNumber>
    </recommendedName>
    <alternativeName>
        <fullName evidence="6">60 kDa chaperonin</fullName>
    </alternativeName>
    <alternativeName>
        <fullName evidence="6">Chaperonin-60</fullName>
        <shortName evidence="6">Cpn60</shortName>
    </alternativeName>
</protein>
<dbReference type="NCBIfam" id="NF009487">
    <property type="entry name" value="PRK12849.1"/>
    <property type="match status" value="1"/>
</dbReference>
<dbReference type="SUPFAM" id="SSF48592">
    <property type="entry name" value="GroEL equatorial domain-like"/>
    <property type="match status" value="1"/>
</dbReference>
<organism evidence="10 11">
    <name type="scientific">Thermus antranikianii</name>
    <dbReference type="NCBI Taxonomy" id="88190"/>
    <lineage>
        <taxon>Bacteria</taxon>
        <taxon>Thermotogati</taxon>
        <taxon>Deinococcota</taxon>
        <taxon>Deinococci</taxon>
        <taxon>Thermales</taxon>
        <taxon>Thermaceae</taxon>
        <taxon>Thermus</taxon>
    </lineage>
</organism>
<dbReference type="EC" id="5.6.1.7" evidence="6"/>
<dbReference type="Gene3D" id="1.10.560.10">
    <property type="entry name" value="GroEL-like equatorial domain"/>
    <property type="match status" value="1"/>
</dbReference>
<dbReference type="PROSITE" id="PS00296">
    <property type="entry name" value="CHAPERONINS_CPN60"/>
    <property type="match status" value="1"/>
</dbReference>
<feature type="region of interest" description="Disordered" evidence="9">
    <location>
        <begin position="524"/>
        <end position="543"/>
    </location>
</feature>
<evidence type="ECO:0000313" key="11">
    <source>
        <dbReference type="Proteomes" id="UP001317488"/>
    </source>
</evidence>
<dbReference type="InterPro" id="IPR027410">
    <property type="entry name" value="TCP-1-like_intermed_sf"/>
</dbReference>
<dbReference type="NCBIfam" id="NF009489">
    <property type="entry name" value="PRK12851.1"/>
    <property type="match status" value="1"/>
</dbReference>
<keyword evidence="11" id="KW-1185">Reference proteome</keyword>